<reference evidence="1" key="1">
    <citation type="journal article" date="2020" name="Stud. Mycol.">
        <title>101 Dothideomycetes genomes: a test case for predicting lifestyles and emergence of pathogens.</title>
        <authorList>
            <person name="Haridas S."/>
            <person name="Albert R."/>
            <person name="Binder M."/>
            <person name="Bloem J."/>
            <person name="Labutti K."/>
            <person name="Salamov A."/>
            <person name="Andreopoulos B."/>
            <person name="Baker S."/>
            <person name="Barry K."/>
            <person name="Bills G."/>
            <person name="Bluhm B."/>
            <person name="Cannon C."/>
            <person name="Castanera R."/>
            <person name="Culley D."/>
            <person name="Daum C."/>
            <person name="Ezra D."/>
            <person name="Gonzalez J."/>
            <person name="Henrissat B."/>
            <person name="Kuo A."/>
            <person name="Liang C."/>
            <person name="Lipzen A."/>
            <person name="Lutzoni F."/>
            <person name="Magnuson J."/>
            <person name="Mondo S."/>
            <person name="Nolan M."/>
            <person name="Ohm R."/>
            <person name="Pangilinan J."/>
            <person name="Park H.-J."/>
            <person name="Ramirez L."/>
            <person name="Alfaro M."/>
            <person name="Sun H."/>
            <person name="Tritt A."/>
            <person name="Yoshinaga Y."/>
            <person name="Zwiers L.-H."/>
            <person name="Turgeon B."/>
            <person name="Goodwin S."/>
            <person name="Spatafora J."/>
            <person name="Crous P."/>
            <person name="Grigoriev I."/>
        </authorList>
    </citation>
    <scope>NUCLEOTIDE SEQUENCE</scope>
    <source>
        <strain evidence="1">CBS 525.71</strain>
    </source>
</reference>
<evidence type="ECO:0000313" key="2">
    <source>
        <dbReference type="Proteomes" id="UP000799754"/>
    </source>
</evidence>
<evidence type="ECO:0000313" key="1">
    <source>
        <dbReference type="EMBL" id="KAF2626767.1"/>
    </source>
</evidence>
<sequence>MSSRCVGCSSQVCRKPLYKACYYSTATAYIRLTWLDSPQADDLCHTTHHVNALHFLTAQPPPIRLPVLTLPHIPSRIIGVTQREFTNVAQCDRSCHYLVSFRKAKVEDRTSDALLRWPSVEGCCRRAVEKAVRGKSGGEGMWANAGVCSTASNRVQLAARNISANNITRKKKESALWLSRRGELIGKSDRVRS</sequence>
<keyword evidence="2" id="KW-1185">Reference proteome</keyword>
<dbReference type="Proteomes" id="UP000799754">
    <property type="component" value="Unassembled WGS sequence"/>
</dbReference>
<gene>
    <name evidence="1" type="ORF">BU25DRAFT_71711</name>
</gene>
<proteinExistence type="predicted"/>
<organism evidence="1 2">
    <name type="scientific">Macroventuria anomochaeta</name>
    <dbReference type="NCBI Taxonomy" id="301207"/>
    <lineage>
        <taxon>Eukaryota</taxon>
        <taxon>Fungi</taxon>
        <taxon>Dikarya</taxon>
        <taxon>Ascomycota</taxon>
        <taxon>Pezizomycotina</taxon>
        <taxon>Dothideomycetes</taxon>
        <taxon>Pleosporomycetidae</taxon>
        <taxon>Pleosporales</taxon>
        <taxon>Pleosporineae</taxon>
        <taxon>Didymellaceae</taxon>
        <taxon>Macroventuria</taxon>
    </lineage>
</organism>
<name>A0ACB6S0V8_9PLEO</name>
<dbReference type="EMBL" id="MU006719">
    <property type="protein sequence ID" value="KAF2626767.1"/>
    <property type="molecule type" value="Genomic_DNA"/>
</dbReference>
<protein>
    <submittedName>
        <fullName evidence="1">Uncharacterized protein</fullName>
    </submittedName>
</protein>
<comment type="caution">
    <text evidence="1">The sequence shown here is derived from an EMBL/GenBank/DDBJ whole genome shotgun (WGS) entry which is preliminary data.</text>
</comment>
<accession>A0ACB6S0V8</accession>